<dbReference type="GO" id="GO:0070043">
    <property type="term" value="F:rRNA (guanine-N7-)-methyltransferase activity"/>
    <property type="evidence" value="ECO:0007669"/>
    <property type="project" value="TreeGrafter"/>
</dbReference>
<sequence length="179" mass="20622">MEKKLKYFTELLLEWNKIHNLTGAKTPLEVKKNIEDSLFPLTFIDTPSSILDVGTGAGFPGLLLAIAYPNARTALCEPRKKRASFLKYVAMELDLSNVEVAKKRVEDYNSEPFGLISSRAVTDTKMLLKLTQHLQNRETQYLFYKGEHLFSELETIDLALDYDIIEKNQRNYLYIKKVL</sequence>
<dbReference type="PIRSF" id="PIRSF003078">
    <property type="entry name" value="GidB"/>
    <property type="match status" value="1"/>
</dbReference>
<evidence type="ECO:0000313" key="4">
    <source>
        <dbReference type="EMBL" id="SFV68985.1"/>
    </source>
</evidence>
<dbReference type="PANTHER" id="PTHR31760:SF0">
    <property type="entry name" value="S-ADENOSYL-L-METHIONINE-DEPENDENT METHYLTRANSFERASES SUPERFAMILY PROTEIN"/>
    <property type="match status" value="1"/>
</dbReference>
<evidence type="ECO:0000256" key="1">
    <source>
        <dbReference type="ARBA" id="ARBA00022490"/>
    </source>
</evidence>
<dbReference type="PANTHER" id="PTHR31760">
    <property type="entry name" value="S-ADENOSYL-L-METHIONINE-DEPENDENT METHYLTRANSFERASES SUPERFAMILY PROTEIN"/>
    <property type="match status" value="1"/>
</dbReference>
<dbReference type="CDD" id="cd02440">
    <property type="entry name" value="AdoMet_MTases"/>
    <property type="match status" value="1"/>
</dbReference>
<organism evidence="4">
    <name type="scientific">hydrothermal vent metagenome</name>
    <dbReference type="NCBI Taxonomy" id="652676"/>
    <lineage>
        <taxon>unclassified sequences</taxon>
        <taxon>metagenomes</taxon>
        <taxon>ecological metagenomes</taxon>
    </lineage>
</organism>
<dbReference type="GO" id="GO:0005829">
    <property type="term" value="C:cytosol"/>
    <property type="evidence" value="ECO:0007669"/>
    <property type="project" value="TreeGrafter"/>
</dbReference>
<proteinExistence type="inferred from homology"/>
<gene>
    <name evidence="4" type="ORF">MNB_SV-14-4</name>
</gene>
<evidence type="ECO:0000256" key="2">
    <source>
        <dbReference type="ARBA" id="ARBA00022552"/>
    </source>
</evidence>
<dbReference type="Gene3D" id="3.40.50.150">
    <property type="entry name" value="Vaccinia Virus protein VP39"/>
    <property type="match status" value="1"/>
</dbReference>
<dbReference type="AlphaFoldDB" id="A0A1W1CTD5"/>
<keyword evidence="2" id="KW-0698">rRNA processing</keyword>
<keyword evidence="4" id="KW-0489">Methyltransferase</keyword>
<evidence type="ECO:0000256" key="3">
    <source>
        <dbReference type="ARBA" id="ARBA00022679"/>
    </source>
</evidence>
<dbReference type="Pfam" id="PF02527">
    <property type="entry name" value="GidB"/>
    <property type="match status" value="1"/>
</dbReference>
<keyword evidence="1" id="KW-0963">Cytoplasm</keyword>
<dbReference type="NCBIfam" id="TIGR00138">
    <property type="entry name" value="rsmG_gidB"/>
    <property type="match status" value="1"/>
</dbReference>
<name>A0A1W1CTD5_9ZZZZ</name>
<dbReference type="HAMAP" id="MF_00074">
    <property type="entry name" value="16SrRNA_methyltr_G"/>
    <property type="match status" value="1"/>
</dbReference>
<reference evidence="4" key="1">
    <citation type="submission" date="2016-10" db="EMBL/GenBank/DDBJ databases">
        <authorList>
            <person name="de Groot N.N."/>
        </authorList>
    </citation>
    <scope>NUCLEOTIDE SEQUENCE</scope>
</reference>
<dbReference type="InterPro" id="IPR029063">
    <property type="entry name" value="SAM-dependent_MTases_sf"/>
</dbReference>
<dbReference type="SUPFAM" id="SSF53335">
    <property type="entry name" value="S-adenosyl-L-methionine-dependent methyltransferases"/>
    <property type="match status" value="1"/>
</dbReference>
<dbReference type="InterPro" id="IPR003682">
    <property type="entry name" value="rRNA_ssu_MeTfrase_G"/>
</dbReference>
<dbReference type="EMBL" id="FPHN01000262">
    <property type="protein sequence ID" value="SFV68985.1"/>
    <property type="molecule type" value="Genomic_DNA"/>
</dbReference>
<keyword evidence="3 4" id="KW-0808">Transferase</keyword>
<protein>
    <submittedName>
        <fullName evidence="4">rRNA small subunit 7-methylguanosine (M7G) methyltransferase GidB</fullName>
    </submittedName>
</protein>
<accession>A0A1W1CTD5</accession>